<evidence type="ECO:0000313" key="2">
    <source>
        <dbReference type="EMBL" id="KAL3275662.1"/>
    </source>
</evidence>
<accession>A0ABD2NAJ9</accession>
<keyword evidence="3" id="KW-1185">Reference proteome</keyword>
<organism evidence="2 3">
    <name type="scientific">Cryptolaemus montrouzieri</name>
    <dbReference type="NCBI Taxonomy" id="559131"/>
    <lineage>
        <taxon>Eukaryota</taxon>
        <taxon>Metazoa</taxon>
        <taxon>Ecdysozoa</taxon>
        <taxon>Arthropoda</taxon>
        <taxon>Hexapoda</taxon>
        <taxon>Insecta</taxon>
        <taxon>Pterygota</taxon>
        <taxon>Neoptera</taxon>
        <taxon>Endopterygota</taxon>
        <taxon>Coleoptera</taxon>
        <taxon>Polyphaga</taxon>
        <taxon>Cucujiformia</taxon>
        <taxon>Coccinelloidea</taxon>
        <taxon>Coccinellidae</taxon>
        <taxon>Scymninae</taxon>
        <taxon>Scymnini</taxon>
        <taxon>Cryptolaemus</taxon>
    </lineage>
</organism>
<evidence type="ECO:0008006" key="4">
    <source>
        <dbReference type="Google" id="ProtNLM"/>
    </source>
</evidence>
<feature type="chain" id="PRO_5044797259" description="Neuropeptide-like 4" evidence="1">
    <location>
        <begin position="17"/>
        <end position="73"/>
    </location>
</feature>
<name>A0ABD2NAJ9_9CUCU</name>
<evidence type="ECO:0000256" key="1">
    <source>
        <dbReference type="SAM" id="SignalP"/>
    </source>
</evidence>
<gene>
    <name evidence="2" type="ORF">HHI36_020415</name>
</gene>
<protein>
    <recommendedName>
        <fullName evidence="4">Neuropeptide-like 4</fullName>
    </recommendedName>
</protein>
<reference evidence="2 3" key="1">
    <citation type="journal article" date="2021" name="BMC Biol.">
        <title>Horizontally acquired antibacterial genes associated with adaptive radiation of ladybird beetles.</title>
        <authorList>
            <person name="Li H.S."/>
            <person name="Tang X.F."/>
            <person name="Huang Y.H."/>
            <person name="Xu Z.Y."/>
            <person name="Chen M.L."/>
            <person name="Du X.Y."/>
            <person name="Qiu B.Y."/>
            <person name="Chen P.T."/>
            <person name="Zhang W."/>
            <person name="Slipinski A."/>
            <person name="Escalona H.E."/>
            <person name="Waterhouse R.M."/>
            <person name="Zwick A."/>
            <person name="Pang H."/>
        </authorList>
    </citation>
    <scope>NUCLEOTIDE SEQUENCE [LARGE SCALE GENOMIC DNA]</scope>
    <source>
        <strain evidence="2">SYSU2018</strain>
    </source>
</reference>
<dbReference type="EMBL" id="JABFTP020000083">
    <property type="protein sequence ID" value="KAL3275662.1"/>
    <property type="molecule type" value="Genomic_DNA"/>
</dbReference>
<evidence type="ECO:0000313" key="3">
    <source>
        <dbReference type="Proteomes" id="UP001516400"/>
    </source>
</evidence>
<sequence length="73" mass="8038">MFKLIAFFALLAFAFAAPKPDPLSIPLAAYSTPLSYSAINPIYTGLGYSYGYAPYAANYYGGYYNNLGYGLYY</sequence>
<comment type="caution">
    <text evidence="2">The sequence shown here is derived from an EMBL/GenBank/DDBJ whole genome shotgun (WGS) entry which is preliminary data.</text>
</comment>
<dbReference type="Proteomes" id="UP001516400">
    <property type="component" value="Unassembled WGS sequence"/>
</dbReference>
<keyword evidence="1" id="KW-0732">Signal</keyword>
<proteinExistence type="predicted"/>
<dbReference type="AlphaFoldDB" id="A0ABD2NAJ9"/>
<feature type="signal peptide" evidence="1">
    <location>
        <begin position="1"/>
        <end position="16"/>
    </location>
</feature>